<dbReference type="EMBL" id="CP136051">
    <property type="protein sequence ID" value="WOK06776.1"/>
    <property type="molecule type" value="Genomic_DNA"/>
</dbReference>
<evidence type="ECO:0000259" key="8">
    <source>
        <dbReference type="Pfam" id="PF02687"/>
    </source>
</evidence>
<comment type="similarity">
    <text evidence="6">Belongs to the ABC-4 integral membrane protein family.</text>
</comment>
<sequence length="800" mass="89011">MFRNYLVTALRSLLRQKAFSFINIIGLAIGLAACLLIIQYARFELSYEKFLPGYQNVYRLRLDRYNNGELGSQWAAGASAIGKALKEEFPEVVSYARLSHWGFTVKIGDKVFKEENSFFASDDFLKVFPYKVVAGSGENALKEPFTAIITQSTASKYFGEEEAVGKTITVNSGQGFKVTAVIEDQPRNTHLKFGVLVSFATYISWQPEVDDAWWWDGFLNYVKLEEGTSASAFEAKIPTLVEARIGERNREVNHEMIFSLQPLADIHLYSHLMHETEQGGDGDTVYALLGIGFFIILIAWINYVNLATARSINRAREVGVRKVMGSYKRQLVGQFMLESALTNLVAVAIALVIVLAATPYFSELTGQQVSYAFLADAYFWFVLLAFFAGGSILSGLYPSFVLARFQPASVLKGKMSTSPRGILLRKGLVILQMTASVFLMAGTLIVTKQLGFMKSQDLGVDIDQTLVIKGPNVTDSTYTERLTAFKNTLLAQTTVKSMTASSSVPGRQPNWNAGGIRLVTQADSEAKQYRIVGMDYDFIDAYGLEIVAGRKFSKEFGTETTNVIFNETALRWIGFDDPEDLLGNKIEFWGDQYTVIGIAKDYYQQSLKESHEPLIFRLIPDAGQFYSIKLNTANLQSNIEMVKEEYLSSFPGNVFEYFFLDDYFNQQYASEQTFGKVVALFSGLSIFVACLGLIGLTSFSASMRTKEIGIRKVLGASERTILGLLTREFLLLIVISSVLAIPLSWLVYQGWLDNFANRIDLSPWLLLVPGLAVAAVALLASASQTIRAAKLDPAKSLRHE</sequence>
<feature type="transmembrane region" description="Helical" evidence="7">
    <location>
        <begin position="677"/>
        <end position="701"/>
    </location>
</feature>
<feature type="domain" description="MacB-like periplasmic core" evidence="9">
    <location>
        <begin position="439"/>
        <end position="606"/>
    </location>
</feature>
<dbReference type="PANTHER" id="PTHR30572:SF4">
    <property type="entry name" value="ABC TRANSPORTER PERMEASE YTRF"/>
    <property type="match status" value="1"/>
</dbReference>
<proteinExistence type="inferred from homology"/>
<feature type="domain" description="ABC3 transporter permease C-terminal" evidence="8">
    <location>
        <begin position="680"/>
        <end position="793"/>
    </location>
</feature>
<evidence type="ECO:0000313" key="10">
    <source>
        <dbReference type="EMBL" id="WOK06776.1"/>
    </source>
</evidence>
<evidence type="ECO:0000256" key="2">
    <source>
        <dbReference type="ARBA" id="ARBA00022475"/>
    </source>
</evidence>
<evidence type="ECO:0000256" key="3">
    <source>
        <dbReference type="ARBA" id="ARBA00022692"/>
    </source>
</evidence>
<name>A0ABZ0IQE0_9BACT</name>
<feature type="transmembrane region" description="Helical" evidence="7">
    <location>
        <begin position="331"/>
        <end position="357"/>
    </location>
</feature>
<protein>
    <submittedName>
        <fullName evidence="10">FtsX-like permease family protein</fullName>
    </submittedName>
</protein>
<keyword evidence="3 7" id="KW-0812">Transmembrane</keyword>
<feature type="transmembrane region" description="Helical" evidence="7">
    <location>
        <begin position="763"/>
        <end position="782"/>
    </location>
</feature>
<feature type="transmembrane region" description="Helical" evidence="7">
    <location>
        <begin position="285"/>
        <end position="306"/>
    </location>
</feature>
<keyword evidence="5 7" id="KW-0472">Membrane</keyword>
<dbReference type="InterPro" id="IPR025857">
    <property type="entry name" value="MacB_PCD"/>
</dbReference>
<reference evidence="10 11" key="1">
    <citation type="journal article" date="2023" name="Microbiol. Resour. Announc.">
        <title>Complete Genome Sequence of Imperialibacter roseus strain P4T.</title>
        <authorList>
            <person name="Tizabi D.R."/>
            <person name="Bachvaroff T."/>
            <person name="Hill R.T."/>
        </authorList>
    </citation>
    <scope>NUCLEOTIDE SEQUENCE [LARGE SCALE GENOMIC DNA]</scope>
    <source>
        <strain evidence="10 11">P4T</strain>
    </source>
</reference>
<evidence type="ECO:0000256" key="1">
    <source>
        <dbReference type="ARBA" id="ARBA00004651"/>
    </source>
</evidence>
<organism evidence="10 11">
    <name type="scientific">Imperialibacter roseus</name>
    <dbReference type="NCBI Taxonomy" id="1324217"/>
    <lineage>
        <taxon>Bacteria</taxon>
        <taxon>Pseudomonadati</taxon>
        <taxon>Bacteroidota</taxon>
        <taxon>Cytophagia</taxon>
        <taxon>Cytophagales</taxon>
        <taxon>Flammeovirgaceae</taxon>
        <taxon>Imperialibacter</taxon>
    </lineage>
</organism>
<dbReference type="PANTHER" id="PTHR30572">
    <property type="entry name" value="MEMBRANE COMPONENT OF TRANSPORTER-RELATED"/>
    <property type="match status" value="1"/>
</dbReference>
<feature type="domain" description="MacB-like periplasmic core" evidence="9">
    <location>
        <begin position="20"/>
        <end position="238"/>
    </location>
</feature>
<evidence type="ECO:0000256" key="6">
    <source>
        <dbReference type="ARBA" id="ARBA00038076"/>
    </source>
</evidence>
<evidence type="ECO:0000313" key="11">
    <source>
        <dbReference type="Proteomes" id="UP001302349"/>
    </source>
</evidence>
<gene>
    <name evidence="10" type="ORF">RT717_27280</name>
</gene>
<evidence type="ECO:0000256" key="5">
    <source>
        <dbReference type="ARBA" id="ARBA00023136"/>
    </source>
</evidence>
<accession>A0ABZ0IQE0</accession>
<dbReference type="InterPro" id="IPR003838">
    <property type="entry name" value="ABC3_permease_C"/>
</dbReference>
<evidence type="ECO:0000256" key="4">
    <source>
        <dbReference type="ARBA" id="ARBA00022989"/>
    </source>
</evidence>
<evidence type="ECO:0000259" key="9">
    <source>
        <dbReference type="Pfam" id="PF12704"/>
    </source>
</evidence>
<dbReference type="Proteomes" id="UP001302349">
    <property type="component" value="Chromosome"/>
</dbReference>
<dbReference type="Pfam" id="PF12704">
    <property type="entry name" value="MacB_PCD"/>
    <property type="match status" value="2"/>
</dbReference>
<dbReference type="PROSITE" id="PS51257">
    <property type="entry name" value="PROKAR_LIPOPROTEIN"/>
    <property type="match status" value="1"/>
</dbReference>
<keyword evidence="4 7" id="KW-1133">Transmembrane helix</keyword>
<feature type="domain" description="ABC3 transporter permease C-terminal" evidence="8">
    <location>
        <begin position="291"/>
        <end position="407"/>
    </location>
</feature>
<keyword evidence="2" id="KW-1003">Cell membrane</keyword>
<dbReference type="InterPro" id="IPR050250">
    <property type="entry name" value="Macrolide_Exporter_MacB"/>
</dbReference>
<dbReference type="RefSeq" id="WP_317489477.1">
    <property type="nucleotide sequence ID" value="NZ_CP136051.1"/>
</dbReference>
<feature type="transmembrane region" description="Helical" evidence="7">
    <location>
        <begin position="729"/>
        <end position="751"/>
    </location>
</feature>
<evidence type="ECO:0000256" key="7">
    <source>
        <dbReference type="SAM" id="Phobius"/>
    </source>
</evidence>
<comment type="subcellular location">
    <subcellularLocation>
        <location evidence="1">Cell membrane</location>
        <topology evidence="1">Multi-pass membrane protein</topology>
    </subcellularLocation>
</comment>
<keyword evidence="11" id="KW-1185">Reference proteome</keyword>
<dbReference type="Pfam" id="PF02687">
    <property type="entry name" value="FtsX"/>
    <property type="match status" value="2"/>
</dbReference>
<feature type="transmembrane region" description="Helical" evidence="7">
    <location>
        <begin position="423"/>
        <end position="446"/>
    </location>
</feature>
<feature type="transmembrane region" description="Helical" evidence="7">
    <location>
        <begin position="21"/>
        <end position="41"/>
    </location>
</feature>
<feature type="transmembrane region" description="Helical" evidence="7">
    <location>
        <begin position="377"/>
        <end position="402"/>
    </location>
</feature>